<accession>A0A1C4WT96</accession>
<feature type="region of interest" description="Disordered" evidence="6">
    <location>
        <begin position="87"/>
        <end position="112"/>
    </location>
</feature>
<keyword evidence="3" id="KW-0808">Transferase</keyword>
<keyword evidence="7" id="KW-1133">Transmembrane helix</keyword>
<evidence type="ECO:0000313" key="8">
    <source>
        <dbReference type="EMBL" id="SCE99389.1"/>
    </source>
</evidence>
<evidence type="ECO:0000256" key="7">
    <source>
        <dbReference type="SAM" id="Phobius"/>
    </source>
</evidence>
<organism evidence="8 9">
    <name type="scientific">Micromonospora haikouensis</name>
    <dbReference type="NCBI Taxonomy" id="686309"/>
    <lineage>
        <taxon>Bacteria</taxon>
        <taxon>Bacillati</taxon>
        <taxon>Actinomycetota</taxon>
        <taxon>Actinomycetes</taxon>
        <taxon>Micromonosporales</taxon>
        <taxon>Micromonosporaceae</taxon>
        <taxon>Micromonospora</taxon>
    </lineage>
</organism>
<comment type="catalytic activity">
    <reaction evidence="1">
        <text>ATP + protein L-histidine = ADP + protein N-phospho-L-histidine.</text>
        <dbReference type="EC" id="2.7.13.3"/>
    </reaction>
</comment>
<dbReference type="GO" id="GO:0000160">
    <property type="term" value="P:phosphorelay signal transduction system"/>
    <property type="evidence" value="ECO:0007669"/>
    <property type="project" value="UniProtKB-KW"/>
</dbReference>
<proteinExistence type="predicted"/>
<dbReference type="GO" id="GO:0004673">
    <property type="term" value="F:protein histidine kinase activity"/>
    <property type="evidence" value="ECO:0007669"/>
    <property type="project" value="UniProtKB-EC"/>
</dbReference>
<keyword evidence="7" id="KW-0472">Membrane</keyword>
<keyword evidence="4 8" id="KW-0418">Kinase</keyword>
<dbReference type="Gene3D" id="3.30.565.10">
    <property type="entry name" value="Histidine kinase-like ATPase, C-terminal domain"/>
    <property type="match status" value="1"/>
</dbReference>
<dbReference type="PANTHER" id="PTHR24421:SF10">
    <property type="entry name" value="NITRATE_NITRITE SENSOR PROTEIN NARQ"/>
    <property type="match status" value="1"/>
</dbReference>
<evidence type="ECO:0000256" key="5">
    <source>
        <dbReference type="ARBA" id="ARBA00023012"/>
    </source>
</evidence>
<evidence type="ECO:0000256" key="6">
    <source>
        <dbReference type="SAM" id="MobiDB-lite"/>
    </source>
</evidence>
<evidence type="ECO:0000256" key="2">
    <source>
        <dbReference type="ARBA" id="ARBA00012438"/>
    </source>
</evidence>
<evidence type="ECO:0000256" key="1">
    <source>
        <dbReference type="ARBA" id="ARBA00000085"/>
    </source>
</evidence>
<dbReference type="InterPro" id="IPR036890">
    <property type="entry name" value="HATPase_C_sf"/>
</dbReference>
<evidence type="ECO:0000313" key="9">
    <source>
        <dbReference type="Proteomes" id="UP000199375"/>
    </source>
</evidence>
<evidence type="ECO:0000256" key="3">
    <source>
        <dbReference type="ARBA" id="ARBA00022679"/>
    </source>
</evidence>
<sequence>MTDTTGALGVGLFGLGWLALVGYATPARGGNRILRGRRGADQRRPAQRGATGHGDHRLRVTIVDDGYGGADERAGSGLSGIRRRAEAHDGKLTLTSPPGGPTTVEVDLPCGS</sequence>
<feature type="transmembrane region" description="Helical" evidence="7">
    <location>
        <begin position="6"/>
        <end position="25"/>
    </location>
</feature>
<protein>
    <recommendedName>
        <fullName evidence="2">histidine kinase</fullName>
        <ecNumber evidence="2">2.7.13.3</ecNumber>
    </recommendedName>
</protein>
<feature type="region of interest" description="Disordered" evidence="6">
    <location>
        <begin position="31"/>
        <end position="56"/>
    </location>
</feature>
<gene>
    <name evidence="8" type="ORF">GA0070558_11841</name>
</gene>
<evidence type="ECO:0000256" key="4">
    <source>
        <dbReference type="ARBA" id="ARBA00022777"/>
    </source>
</evidence>
<dbReference type="Proteomes" id="UP000199375">
    <property type="component" value="Unassembled WGS sequence"/>
</dbReference>
<keyword evidence="5" id="KW-0902">Two-component regulatory system</keyword>
<dbReference type="AlphaFoldDB" id="A0A1C4WT96"/>
<dbReference type="PANTHER" id="PTHR24421">
    <property type="entry name" value="NITRATE/NITRITE SENSOR PROTEIN NARX-RELATED"/>
    <property type="match status" value="1"/>
</dbReference>
<dbReference type="EC" id="2.7.13.3" evidence="2"/>
<name>A0A1C4WT96_9ACTN</name>
<reference evidence="8 9" key="1">
    <citation type="submission" date="2016-06" db="EMBL/GenBank/DDBJ databases">
        <authorList>
            <person name="Kjaerup R.B."/>
            <person name="Dalgaard T.S."/>
            <person name="Juul-Madsen H.R."/>
        </authorList>
    </citation>
    <scope>NUCLEOTIDE SEQUENCE [LARGE SCALE GENOMIC DNA]</scope>
    <source>
        <strain evidence="8 9">DSM 45626</strain>
    </source>
</reference>
<dbReference type="InterPro" id="IPR050482">
    <property type="entry name" value="Sensor_HK_TwoCompSys"/>
</dbReference>
<dbReference type="EMBL" id="FMCW01000018">
    <property type="protein sequence ID" value="SCE99389.1"/>
    <property type="molecule type" value="Genomic_DNA"/>
</dbReference>
<feature type="compositionally biased region" description="Low complexity" evidence="6">
    <location>
        <begin position="92"/>
        <end position="103"/>
    </location>
</feature>
<dbReference type="SUPFAM" id="SSF55874">
    <property type="entry name" value="ATPase domain of HSP90 chaperone/DNA topoisomerase II/histidine kinase"/>
    <property type="match status" value="1"/>
</dbReference>
<keyword evidence="7" id="KW-0812">Transmembrane</keyword>